<accession>A0A0H5DN80</accession>
<sequence>MSVFKKCKLLALVYFLSFGAPGLQASWTPTQFFTVGDTGASPDVGVDPGGNAIAVFVNTGLGGVIEASQFDPETNTWGTPFQISIPQETGKDAPAIGMSEQNLAYVIQRDQTKPAIEFSQLNQSGWNSGIAYSDSGTLSKPSIAASGTGQFAAAWISSVNGVQALAINGVSLSALQVLDSSATSTTDLVSVAVNNSGTAVAAWLGSNGNIRYSLYSGGVWSPALDVTSEKPNQYPSVGIDDSGNVVFVWKRESVIWANQLYKGQLFHSQKISNKKIAAVSGPLCAVDKTGIALSIWLDEDNNVAFSYFDGKEWSHGVAGIAEPTSVLSLTKDDNKNFFAEWSYNAGSVHEIRSAYFNPGLGWSQTETAATSSLALRNPRGALSSLNHTAFAVFESGGNTDAAGTFSLLAVPPSPPAEIQGRVKKDRFPCQTDRIHIVSWSATDDPTAVAYRFREGTKLVGQFPLTGPFRLDFHNRDRKKEVTYKVSTVNSLGVEGAPITIELR</sequence>
<dbReference type="AlphaFoldDB" id="A0A0H5DN80"/>
<organism evidence="2 3">
    <name type="scientific">Estrella lausannensis</name>
    <dbReference type="NCBI Taxonomy" id="483423"/>
    <lineage>
        <taxon>Bacteria</taxon>
        <taxon>Pseudomonadati</taxon>
        <taxon>Chlamydiota</taxon>
        <taxon>Chlamydiia</taxon>
        <taxon>Parachlamydiales</taxon>
        <taxon>Candidatus Criblamydiaceae</taxon>
        <taxon>Estrella</taxon>
    </lineage>
</organism>
<name>A0A0H5DN80_9BACT</name>
<dbReference type="SUPFAM" id="SSF89372">
    <property type="entry name" value="Fucose-specific lectin"/>
    <property type="match status" value="1"/>
</dbReference>
<keyword evidence="3" id="KW-1185">Reference proteome</keyword>
<evidence type="ECO:0000313" key="3">
    <source>
        <dbReference type="Proteomes" id="UP000220251"/>
    </source>
</evidence>
<reference evidence="3" key="1">
    <citation type="submission" date="2015-06" db="EMBL/GenBank/DDBJ databases">
        <authorList>
            <person name="Bertelli C."/>
        </authorList>
    </citation>
    <scope>NUCLEOTIDE SEQUENCE [LARGE SCALE GENOMIC DNA]</scope>
    <source>
        <strain evidence="3">CRIB-30</strain>
    </source>
</reference>
<keyword evidence="1" id="KW-0732">Signal</keyword>
<dbReference type="OrthoDB" id="6191336at2"/>
<evidence type="ECO:0000313" key="2">
    <source>
        <dbReference type="EMBL" id="CRX37726.1"/>
    </source>
</evidence>
<dbReference type="RefSeq" id="WP_098037585.1">
    <property type="nucleotide sequence ID" value="NZ_CWGJ01000006.1"/>
</dbReference>
<dbReference type="EMBL" id="CWGJ01000006">
    <property type="protein sequence ID" value="CRX37726.1"/>
    <property type="molecule type" value="Genomic_DNA"/>
</dbReference>
<evidence type="ECO:0000256" key="1">
    <source>
        <dbReference type="SAM" id="SignalP"/>
    </source>
</evidence>
<gene>
    <name evidence="2" type="ORF">ELAC_0365</name>
</gene>
<feature type="chain" id="PRO_5005217745" evidence="1">
    <location>
        <begin position="26"/>
        <end position="503"/>
    </location>
</feature>
<feature type="signal peptide" evidence="1">
    <location>
        <begin position="1"/>
        <end position="25"/>
    </location>
</feature>
<protein>
    <submittedName>
        <fullName evidence="2">Putative secreted protein</fullName>
    </submittedName>
</protein>
<proteinExistence type="predicted"/>
<dbReference type="Proteomes" id="UP000220251">
    <property type="component" value="Unassembled WGS sequence"/>
</dbReference>